<sequence length="48" mass="5576">MATGETEEGEIQEAVQQLETQLERDRTDELDPRKPPRREGGIPWRTLL</sequence>
<feature type="non-terminal residue" evidence="2">
    <location>
        <position position="48"/>
    </location>
</feature>
<dbReference type="Proteomes" id="UP000621799">
    <property type="component" value="Unassembled WGS sequence"/>
</dbReference>
<feature type="compositionally biased region" description="Basic and acidic residues" evidence="1">
    <location>
        <begin position="21"/>
        <end position="40"/>
    </location>
</feature>
<dbReference type="EMBL" id="JADEXN010000173">
    <property type="protein sequence ID" value="MBE9041281.1"/>
    <property type="molecule type" value="Genomic_DNA"/>
</dbReference>
<evidence type="ECO:0000313" key="3">
    <source>
        <dbReference type="Proteomes" id="UP000621799"/>
    </source>
</evidence>
<gene>
    <name evidence="2" type="ORF">IQ235_10865</name>
</gene>
<accession>A0A928VZP0</accession>
<dbReference type="AlphaFoldDB" id="A0A928VZP0"/>
<evidence type="ECO:0000256" key="1">
    <source>
        <dbReference type="SAM" id="MobiDB-lite"/>
    </source>
</evidence>
<evidence type="ECO:0000313" key="2">
    <source>
        <dbReference type="EMBL" id="MBE9041281.1"/>
    </source>
</evidence>
<comment type="caution">
    <text evidence="2">The sequence shown here is derived from an EMBL/GenBank/DDBJ whole genome shotgun (WGS) entry which is preliminary data.</text>
</comment>
<protein>
    <submittedName>
        <fullName evidence="2">Uncharacterized protein</fullName>
    </submittedName>
</protein>
<name>A0A928VZP0_9CYAN</name>
<keyword evidence="3" id="KW-1185">Reference proteome</keyword>
<organism evidence="2 3">
    <name type="scientific">Zarconia navalis LEGE 11467</name>
    <dbReference type="NCBI Taxonomy" id="1828826"/>
    <lineage>
        <taxon>Bacteria</taxon>
        <taxon>Bacillati</taxon>
        <taxon>Cyanobacteriota</taxon>
        <taxon>Cyanophyceae</taxon>
        <taxon>Oscillatoriophycideae</taxon>
        <taxon>Oscillatoriales</taxon>
        <taxon>Oscillatoriales incertae sedis</taxon>
        <taxon>Zarconia</taxon>
        <taxon>Zarconia navalis</taxon>
    </lineage>
</organism>
<feature type="region of interest" description="Disordered" evidence="1">
    <location>
        <begin position="1"/>
        <end position="48"/>
    </location>
</feature>
<feature type="compositionally biased region" description="Acidic residues" evidence="1">
    <location>
        <begin position="1"/>
        <end position="11"/>
    </location>
</feature>
<reference evidence="2" key="1">
    <citation type="submission" date="2020-10" db="EMBL/GenBank/DDBJ databases">
        <authorList>
            <person name="Castelo-Branco R."/>
            <person name="Eusebio N."/>
            <person name="Adriana R."/>
            <person name="Vieira A."/>
            <person name="Brugerolle De Fraissinette N."/>
            <person name="Rezende De Castro R."/>
            <person name="Schneider M.P."/>
            <person name="Vasconcelos V."/>
            <person name="Leao P.N."/>
        </authorList>
    </citation>
    <scope>NUCLEOTIDE SEQUENCE</scope>
    <source>
        <strain evidence="2">LEGE 11467</strain>
    </source>
</reference>
<proteinExistence type="predicted"/>